<reference evidence="7 8" key="1">
    <citation type="submission" date="2024-03" db="EMBL/GenBank/DDBJ databases">
        <title>Aureococcus anophagefferens CCMP1851 and Kratosvirus quantuckense: Draft genome of a second virus-susceptible host strain in the model system.</title>
        <authorList>
            <person name="Chase E."/>
            <person name="Truchon A.R."/>
            <person name="Schepens W."/>
            <person name="Wilhelm S.W."/>
        </authorList>
    </citation>
    <scope>NUCLEOTIDE SEQUENCE [LARGE SCALE GENOMIC DNA]</scope>
    <source>
        <strain evidence="7 8">CCMP1851</strain>
    </source>
</reference>
<dbReference type="EMBL" id="JBBJCI010000039">
    <property type="protein sequence ID" value="KAK7249873.1"/>
    <property type="molecule type" value="Genomic_DNA"/>
</dbReference>
<evidence type="ECO:0000313" key="7">
    <source>
        <dbReference type="EMBL" id="KAK7249873.1"/>
    </source>
</evidence>
<comment type="caution">
    <text evidence="7">The sequence shown here is derived from an EMBL/GenBank/DDBJ whole genome shotgun (WGS) entry which is preliminary data.</text>
</comment>
<name>A0ABR1G9Q8_AURAN</name>
<keyword evidence="6" id="KW-0732">Signal</keyword>
<evidence type="ECO:0000256" key="2">
    <source>
        <dbReference type="ARBA" id="ARBA00022475"/>
    </source>
</evidence>
<comment type="subcellular location">
    <subcellularLocation>
        <location evidence="1">Cell membrane</location>
        <topology evidence="1">Multi-pass membrane protein</topology>
    </subcellularLocation>
</comment>
<organism evidence="7 8">
    <name type="scientific">Aureococcus anophagefferens</name>
    <name type="common">Harmful bloom alga</name>
    <dbReference type="NCBI Taxonomy" id="44056"/>
    <lineage>
        <taxon>Eukaryota</taxon>
        <taxon>Sar</taxon>
        <taxon>Stramenopiles</taxon>
        <taxon>Ochrophyta</taxon>
        <taxon>Pelagophyceae</taxon>
        <taxon>Pelagomonadales</taxon>
        <taxon>Pelagomonadaceae</taxon>
        <taxon>Aureococcus</taxon>
    </lineage>
</organism>
<dbReference type="Proteomes" id="UP001363151">
    <property type="component" value="Unassembled WGS sequence"/>
</dbReference>
<evidence type="ECO:0000313" key="8">
    <source>
        <dbReference type="Proteomes" id="UP001363151"/>
    </source>
</evidence>
<evidence type="ECO:0000256" key="6">
    <source>
        <dbReference type="SAM" id="SignalP"/>
    </source>
</evidence>
<evidence type="ECO:0000256" key="4">
    <source>
        <dbReference type="ARBA" id="ARBA00022989"/>
    </source>
</evidence>
<dbReference type="InterPro" id="IPR051258">
    <property type="entry name" value="Diverse_Substrate_Transporter"/>
</dbReference>
<evidence type="ECO:0000256" key="1">
    <source>
        <dbReference type="ARBA" id="ARBA00004651"/>
    </source>
</evidence>
<proteinExistence type="predicted"/>
<protein>
    <submittedName>
        <fullName evidence="7">EamA-like transporter</fullName>
    </submittedName>
</protein>
<keyword evidence="8" id="KW-1185">Reference proteome</keyword>
<keyword evidence="3" id="KW-0812">Transmembrane</keyword>
<evidence type="ECO:0000256" key="3">
    <source>
        <dbReference type="ARBA" id="ARBA00022692"/>
    </source>
</evidence>
<evidence type="ECO:0000256" key="5">
    <source>
        <dbReference type="ARBA" id="ARBA00023136"/>
    </source>
</evidence>
<accession>A0ABR1G9Q8</accession>
<dbReference type="PANTHER" id="PTHR42920:SF5">
    <property type="entry name" value="EAMA DOMAIN-CONTAINING PROTEIN"/>
    <property type="match status" value="1"/>
</dbReference>
<feature type="chain" id="PRO_5045043701" evidence="6">
    <location>
        <begin position="22"/>
        <end position="207"/>
    </location>
</feature>
<feature type="signal peptide" evidence="6">
    <location>
        <begin position="1"/>
        <end position="21"/>
    </location>
</feature>
<gene>
    <name evidence="7" type="ORF">SO694_00005232</name>
</gene>
<keyword evidence="5" id="KW-0472">Membrane</keyword>
<dbReference type="PANTHER" id="PTHR42920">
    <property type="entry name" value="OS03G0707200 PROTEIN-RELATED"/>
    <property type="match status" value="1"/>
</dbReference>
<sequence>MAPRLLGLLVALALRCAGVAAFHAPLITRRAPRHHTRLLAAGSPDDDAEALVLGEADAVATLGLVTALWGSQHAVAKWALGFDGGGAPALTALRFAVAAAALSPFLPRDASTWRDGLELGAWGFLGFACQTVGLETTTACRSAFLLYLNVKLVPVRAAQESEIPNFKGSDLGHFPLVSADFWTSDHLSERSRSVDVVSVTRAREHSR</sequence>
<keyword evidence="2" id="KW-1003">Cell membrane</keyword>
<keyword evidence="4" id="KW-1133">Transmembrane helix</keyword>